<name>A0A8T0XKE7_PANVG</name>
<dbReference type="AlphaFoldDB" id="A0A8T0XKE7"/>
<dbReference type="PANTHER" id="PTHR43016:SF13">
    <property type="entry name" value="PRESEQUENCE PROTEASE, MITOCHONDRIAL"/>
    <property type="match status" value="1"/>
</dbReference>
<dbReference type="Gene3D" id="3.30.830.10">
    <property type="entry name" value="Metalloenzyme, LuxS/M16 peptidase-like"/>
    <property type="match status" value="1"/>
</dbReference>
<gene>
    <name evidence="1" type="ORF">PVAP13_1KG111814</name>
</gene>
<evidence type="ECO:0000313" key="1">
    <source>
        <dbReference type="EMBL" id="KAG2661911.1"/>
    </source>
</evidence>
<dbReference type="GO" id="GO:0016485">
    <property type="term" value="P:protein processing"/>
    <property type="evidence" value="ECO:0007669"/>
    <property type="project" value="TreeGrafter"/>
</dbReference>
<dbReference type="GO" id="GO:0004222">
    <property type="term" value="F:metalloendopeptidase activity"/>
    <property type="evidence" value="ECO:0007669"/>
    <property type="project" value="TreeGrafter"/>
</dbReference>
<dbReference type="EMBL" id="CM029037">
    <property type="protein sequence ID" value="KAG2661912.1"/>
    <property type="molecule type" value="Genomic_DNA"/>
</dbReference>
<keyword evidence="2" id="KW-1185">Reference proteome</keyword>
<organism evidence="1 2">
    <name type="scientific">Panicum virgatum</name>
    <name type="common">Blackwell switchgrass</name>
    <dbReference type="NCBI Taxonomy" id="38727"/>
    <lineage>
        <taxon>Eukaryota</taxon>
        <taxon>Viridiplantae</taxon>
        <taxon>Streptophyta</taxon>
        <taxon>Embryophyta</taxon>
        <taxon>Tracheophyta</taxon>
        <taxon>Spermatophyta</taxon>
        <taxon>Magnoliopsida</taxon>
        <taxon>Liliopsida</taxon>
        <taxon>Poales</taxon>
        <taxon>Poaceae</taxon>
        <taxon>PACMAD clade</taxon>
        <taxon>Panicoideae</taxon>
        <taxon>Panicodae</taxon>
        <taxon>Paniceae</taxon>
        <taxon>Panicinae</taxon>
        <taxon>Panicum</taxon>
        <taxon>Panicum sect. Hiantes</taxon>
    </lineage>
</organism>
<evidence type="ECO:0000313" key="2">
    <source>
        <dbReference type="Proteomes" id="UP000823388"/>
    </source>
</evidence>
<evidence type="ECO:0008006" key="3">
    <source>
        <dbReference type="Google" id="ProtNLM"/>
    </source>
</evidence>
<accession>A0A8T0XKE7</accession>
<reference evidence="1" key="1">
    <citation type="submission" date="2020-05" db="EMBL/GenBank/DDBJ databases">
        <title>WGS assembly of Panicum virgatum.</title>
        <authorList>
            <person name="Lovell J.T."/>
            <person name="Jenkins J."/>
            <person name="Shu S."/>
            <person name="Juenger T.E."/>
            <person name="Schmutz J."/>
        </authorList>
    </citation>
    <scope>NUCLEOTIDE SEQUENCE</scope>
    <source>
        <strain evidence="1">AP13</strain>
    </source>
</reference>
<comment type="caution">
    <text evidence="1">The sequence shown here is derived from an EMBL/GenBank/DDBJ whole genome shotgun (WGS) entry which is preliminary data.</text>
</comment>
<proteinExistence type="predicted"/>
<protein>
    <recommendedName>
        <fullName evidence="3">Peptidase M16 N-terminal domain-containing protein</fullName>
    </recommendedName>
</protein>
<dbReference type="InterPro" id="IPR011249">
    <property type="entry name" value="Metalloenz_LuxS/M16"/>
</dbReference>
<sequence>MERVALLRTSGRHLLHRCRGGRPAVVPAAASSSLARRPLPSSFPARGYSSQPGGGARFLAAAAPLHCSGWYWPAATPRLARRLSAPAVSTSPSPVPYGETLEPRTKEICNTTRWFDIVVCGLYAEVMSVSNDDENKVFDIVFRTPPENSTGIPHILEHSVLCGSRKYPLKEPFVELLKGKLTHIPECIHIS</sequence>
<dbReference type="EMBL" id="CM029037">
    <property type="protein sequence ID" value="KAG2661911.1"/>
    <property type="molecule type" value="Genomic_DNA"/>
</dbReference>
<dbReference type="PANTHER" id="PTHR43016">
    <property type="entry name" value="PRESEQUENCE PROTEASE"/>
    <property type="match status" value="1"/>
</dbReference>
<dbReference type="GO" id="GO:0046872">
    <property type="term" value="F:metal ion binding"/>
    <property type="evidence" value="ECO:0007669"/>
    <property type="project" value="InterPro"/>
</dbReference>
<dbReference type="GO" id="GO:0005739">
    <property type="term" value="C:mitochondrion"/>
    <property type="evidence" value="ECO:0007669"/>
    <property type="project" value="TreeGrafter"/>
</dbReference>
<dbReference type="Proteomes" id="UP000823388">
    <property type="component" value="Chromosome 1K"/>
</dbReference>
<dbReference type="GO" id="GO:0009507">
    <property type="term" value="C:chloroplast"/>
    <property type="evidence" value="ECO:0007669"/>
    <property type="project" value="TreeGrafter"/>
</dbReference>
<dbReference type="SUPFAM" id="SSF63411">
    <property type="entry name" value="LuxS/MPP-like metallohydrolase"/>
    <property type="match status" value="1"/>
</dbReference>